<evidence type="ECO:0000313" key="3">
    <source>
        <dbReference type="Proteomes" id="UP000014137"/>
    </source>
</evidence>
<evidence type="ECO:0000313" key="2">
    <source>
        <dbReference type="EMBL" id="EMD27495.1"/>
    </source>
</evidence>
<dbReference type="Proteomes" id="UP000014137">
    <property type="component" value="Unassembled WGS sequence"/>
</dbReference>
<evidence type="ECO:0000256" key="1">
    <source>
        <dbReference type="SAM" id="MobiDB-lite"/>
    </source>
</evidence>
<feature type="region of interest" description="Disordered" evidence="1">
    <location>
        <begin position="17"/>
        <end position="57"/>
    </location>
</feature>
<sequence length="94" mass="9965">MVYTSCGGLIGRARGHRVGARGLDGGGGRVRRDRRERHAQGKAGDSRQPCSEPSLNGHGNLPWAGPCTRHGPWRGGEFDLIGNTAGDGEACPFR</sequence>
<comment type="caution">
    <text evidence="2">The sequence shown here is derived from an EMBL/GenBank/DDBJ whole genome shotgun (WGS) entry which is preliminary data.</text>
</comment>
<gene>
    <name evidence="2" type="ORF">C791_2133</name>
</gene>
<dbReference type="PATRIC" id="fig|1238180.3.peg.2730"/>
<accession>M2Q6A1</accession>
<protein>
    <submittedName>
        <fullName evidence="2">Uncharacterized protein</fullName>
    </submittedName>
</protein>
<reference evidence="2 3" key="1">
    <citation type="submission" date="2012-10" db="EMBL/GenBank/DDBJ databases">
        <title>Genome assembly of Amycolatopsis azurea DSM 43854.</title>
        <authorList>
            <person name="Khatri I."/>
            <person name="Kaur I."/>
            <person name="Subramanian S."/>
            <person name="Mayilraj S."/>
        </authorList>
    </citation>
    <scope>NUCLEOTIDE SEQUENCE [LARGE SCALE GENOMIC DNA]</scope>
    <source>
        <strain evidence="2 3">DSM 43854</strain>
    </source>
</reference>
<dbReference type="EMBL" id="ANMG01000022">
    <property type="protein sequence ID" value="EMD27495.1"/>
    <property type="molecule type" value="Genomic_DNA"/>
</dbReference>
<organism evidence="2 3">
    <name type="scientific">Amycolatopsis azurea DSM 43854</name>
    <dbReference type="NCBI Taxonomy" id="1238180"/>
    <lineage>
        <taxon>Bacteria</taxon>
        <taxon>Bacillati</taxon>
        <taxon>Actinomycetota</taxon>
        <taxon>Actinomycetes</taxon>
        <taxon>Pseudonocardiales</taxon>
        <taxon>Pseudonocardiaceae</taxon>
        <taxon>Amycolatopsis</taxon>
    </lineage>
</organism>
<proteinExistence type="predicted"/>
<name>M2Q6A1_9PSEU</name>
<dbReference type="AlphaFoldDB" id="M2Q6A1"/>